<dbReference type="AlphaFoldDB" id="A0A5B0MCC6"/>
<evidence type="ECO:0000256" key="1">
    <source>
        <dbReference type="SAM" id="MobiDB-lite"/>
    </source>
</evidence>
<evidence type="ECO:0000313" key="3">
    <source>
        <dbReference type="Proteomes" id="UP000324748"/>
    </source>
</evidence>
<evidence type="ECO:0000313" key="2">
    <source>
        <dbReference type="EMBL" id="KAA1073660.1"/>
    </source>
</evidence>
<sequence length="111" mass="11798">MKVGRVDPQVTRDPSGLGAGSVQLYVKKNLSDPLEYRVGFGQRLLILGWPKNPTTDPLEGSVRGLASLQESGSLGPPFNRSSTGPPPSRPATSATGFAILDLERPTTLQIN</sequence>
<gene>
    <name evidence="2" type="ORF">PGT21_021264</name>
</gene>
<reference evidence="2 3" key="1">
    <citation type="submission" date="2019-05" db="EMBL/GenBank/DDBJ databases">
        <title>Emergence of the Ug99 lineage of the wheat stem rust pathogen through somatic hybridization.</title>
        <authorList>
            <person name="Li F."/>
            <person name="Upadhyaya N.M."/>
            <person name="Sperschneider J."/>
            <person name="Matny O."/>
            <person name="Nguyen-Phuc H."/>
            <person name="Mago R."/>
            <person name="Raley C."/>
            <person name="Miller M.E."/>
            <person name="Silverstein K.A.T."/>
            <person name="Henningsen E."/>
            <person name="Hirsch C.D."/>
            <person name="Visser B."/>
            <person name="Pretorius Z.A."/>
            <person name="Steffenson B.J."/>
            <person name="Schwessinger B."/>
            <person name="Dodds P.N."/>
            <person name="Figueroa M."/>
        </authorList>
    </citation>
    <scope>NUCLEOTIDE SEQUENCE [LARGE SCALE GENOMIC DNA]</scope>
    <source>
        <strain evidence="2">21-0</strain>
    </source>
</reference>
<accession>A0A5B0MCC6</accession>
<name>A0A5B0MCC6_PUCGR</name>
<feature type="region of interest" description="Disordered" evidence="1">
    <location>
        <begin position="67"/>
        <end position="98"/>
    </location>
</feature>
<organism evidence="2 3">
    <name type="scientific">Puccinia graminis f. sp. tritici</name>
    <dbReference type="NCBI Taxonomy" id="56615"/>
    <lineage>
        <taxon>Eukaryota</taxon>
        <taxon>Fungi</taxon>
        <taxon>Dikarya</taxon>
        <taxon>Basidiomycota</taxon>
        <taxon>Pucciniomycotina</taxon>
        <taxon>Pucciniomycetes</taxon>
        <taxon>Pucciniales</taxon>
        <taxon>Pucciniaceae</taxon>
        <taxon>Puccinia</taxon>
    </lineage>
</organism>
<proteinExistence type="predicted"/>
<dbReference type="EMBL" id="VSWC01000158">
    <property type="protein sequence ID" value="KAA1073660.1"/>
    <property type="molecule type" value="Genomic_DNA"/>
</dbReference>
<keyword evidence="3" id="KW-1185">Reference proteome</keyword>
<comment type="caution">
    <text evidence="2">The sequence shown here is derived from an EMBL/GenBank/DDBJ whole genome shotgun (WGS) entry which is preliminary data.</text>
</comment>
<dbReference type="OrthoDB" id="10271688at2759"/>
<dbReference type="Proteomes" id="UP000324748">
    <property type="component" value="Unassembled WGS sequence"/>
</dbReference>
<protein>
    <submittedName>
        <fullName evidence="2">Uncharacterized protein</fullName>
    </submittedName>
</protein>